<evidence type="ECO:0000256" key="1">
    <source>
        <dbReference type="ARBA" id="ARBA00004651"/>
    </source>
</evidence>
<dbReference type="RefSeq" id="WP_379749868.1">
    <property type="nucleotide sequence ID" value="NZ_JBHTCP010000038.1"/>
</dbReference>
<evidence type="ECO:0000313" key="11">
    <source>
        <dbReference type="EMBL" id="MFC7372358.1"/>
    </source>
</evidence>
<name>A0ABW2NSX9_9BACL</name>
<dbReference type="EMBL" id="JBHTCP010000038">
    <property type="protein sequence ID" value="MFC7372358.1"/>
    <property type="molecule type" value="Genomic_DNA"/>
</dbReference>
<proteinExistence type="inferred from homology"/>
<comment type="caution">
    <text evidence="11">The sequence shown here is derived from an EMBL/GenBank/DDBJ whole genome shotgun (WGS) entry which is preliminary data.</text>
</comment>
<evidence type="ECO:0000313" key="12">
    <source>
        <dbReference type="Proteomes" id="UP001596549"/>
    </source>
</evidence>
<feature type="transmembrane region" description="Helical" evidence="7">
    <location>
        <begin position="89"/>
        <end position="112"/>
    </location>
</feature>
<dbReference type="Pfam" id="PF07670">
    <property type="entry name" value="Gate"/>
    <property type="match status" value="1"/>
</dbReference>
<comment type="similarity">
    <text evidence="2 7">Belongs to the concentrative nucleoside transporter (CNT) (TC 2.A.41) family.</text>
</comment>
<keyword evidence="6 7" id="KW-0472">Membrane</keyword>
<accession>A0ABW2NSX9</accession>
<evidence type="ECO:0000256" key="7">
    <source>
        <dbReference type="RuleBase" id="RU362018"/>
    </source>
</evidence>
<evidence type="ECO:0000259" key="9">
    <source>
        <dbReference type="Pfam" id="PF07662"/>
    </source>
</evidence>
<feature type="transmembrane region" description="Helical" evidence="7">
    <location>
        <begin position="252"/>
        <end position="273"/>
    </location>
</feature>
<dbReference type="NCBIfam" id="TIGR00804">
    <property type="entry name" value="nupC"/>
    <property type="match status" value="1"/>
</dbReference>
<feature type="transmembrane region" description="Helical" evidence="7">
    <location>
        <begin position="285"/>
        <end position="306"/>
    </location>
</feature>
<keyword evidence="7" id="KW-0813">Transport</keyword>
<evidence type="ECO:0000259" key="10">
    <source>
        <dbReference type="Pfam" id="PF07670"/>
    </source>
</evidence>
<feature type="transmembrane region" description="Helical" evidence="7">
    <location>
        <begin position="195"/>
        <end position="215"/>
    </location>
</feature>
<comment type="subcellular location">
    <subcellularLocation>
        <location evidence="1">Cell membrane</location>
        <topology evidence="1">Multi-pass membrane protein</topology>
    </subcellularLocation>
</comment>
<dbReference type="Proteomes" id="UP001596549">
    <property type="component" value="Unassembled WGS sequence"/>
</dbReference>
<dbReference type="InterPro" id="IPR008276">
    <property type="entry name" value="C_nuclsd_transpt"/>
</dbReference>
<keyword evidence="4 7" id="KW-0812">Transmembrane</keyword>
<feature type="transmembrane region" description="Helical" evidence="7">
    <location>
        <begin position="167"/>
        <end position="189"/>
    </location>
</feature>
<dbReference type="InterPro" id="IPR018270">
    <property type="entry name" value="C_nuclsd_transpt_met_bac"/>
</dbReference>
<feature type="domain" description="Concentrative nucleoside transporter N-terminal" evidence="8">
    <location>
        <begin position="9"/>
        <end position="81"/>
    </location>
</feature>
<organism evidence="11 12">
    <name type="scientific">Fictibacillus iocasae</name>
    <dbReference type="NCBI Taxonomy" id="2715437"/>
    <lineage>
        <taxon>Bacteria</taxon>
        <taxon>Bacillati</taxon>
        <taxon>Bacillota</taxon>
        <taxon>Bacilli</taxon>
        <taxon>Bacillales</taxon>
        <taxon>Fictibacillaceae</taxon>
        <taxon>Fictibacillus</taxon>
    </lineage>
</organism>
<evidence type="ECO:0000256" key="5">
    <source>
        <dbReference type="ARBA" id="ARBA00022989"/>
    </source>
</evidence>
<dbReference type="Pfam" id="PF01773">
    <property type="entry name" value="Nucleos_tra2_N"/>
    <property type="match status" value="1"/>
</dbReference>
<evidence type="ECO:0000259" key="8">
    <source>
        <dbReference type="Pfam" id="PF01773"/>
    </source>
</evidence>
<protein>
    <recommendedName>
        <fullName evidence="7">Nucleoside permease</fullName>
    </recommendedName>
</protein>
<gene>
    <name evidence="11" type="ORF">ACFQPF_11800</name>
</gene>
<keyword evidence="3" id="KW-1003">Cell membrane</keyword>
<keyword evidence="5 7" id="KW-1133">Transmembrane helix</keyword>
<feature type="transmembrane region" description="Helical" evidence="7">
    <location>
        <begin position="29"/>
        <end position="47"/>
    </location>
</feature>
<dbReference type="Pfam" id="PF07662">
    <property type="entry name" value="Nucleos_tra2_C"/>
    <property type="match status" value="1"/>
</dbReference>
<dbReference type="InterPro" id="IPR002668">
    <property type="entry name" value="CNT_N_dom"/>
</dbReference>
<dbReference type="PANTHER" id="PTHR10590:SF4">
    <property type="entry name" value="SOLUTE CARRIER FAMILY 28 MEMBER 3"/>
    <property type="match status" value="1"/>
</dbReference>
<feature type="domain" description="Concentrative nucleoside transporter C-terminal" evidence="9">
    <location>
        <begin position="195"/>
        <end position="400"/>
    </location>
</feature>
<sequence>MSILWGIGGMLVILAIGFLLSSNRKAINWRTVLGALAIQVSFALIVLKWETGKKALQAVSAGVSNVVSYANEGISFLFGSMIPEEGKGFIFAFQVLTVIIFFSSLISVLYYLGIMQWIVRILGGALSKFLGTSKAESMSATANIFLGQTEAPLVIRPYMSRLTKSELFAVMVGGLASVAGSVLIGYYLLGVPLNYLIAASFMCAPAGLVMAKLIMPETEEPETMGDIKLERDEDTVNVIDAAARGASDGLQIALNVGAMLLAFIALIGLINGILGGIGGWFDVEITLQSILGYVFAPIAFIIGVPWDEAVKAGTFIGQKFVLNEFVAYSEFAPQIPELKDKTVAIVSFALCGFANLSSIAMLIGGLGSMAPNRRQDIAKLGMKAVIAATLANLLSGAVAGMFIL</sequence>
<dbReference type="InterPro" id="IPR011657">
    <property type="entry name" value="CNT_C_dom"/>
</dbReference>
<dbReference type="InterPro" id="IPR011642">
    <property type="entry name" value="Gate_dom"/>
</dbReference>
<feature type="domain" description="Nucleoside transporter/FeoB GTPase Gate" evidence="10">
    <location>
        <begin position="92"/>
        <end position="189"/>
    </location>
</feature>
<dbReference type="PANTHER" id="PTHR10590">
    <property type="entry name" value="SODIUM/NUCLEOSIDE COTRANSPORTER"/>
    <property type="match status" value="1"/>
</dbReference>
<evidence type="ECO:0000256" key="2">
    <source>
        <dbReference type="ARBA" id="ARBA00009033"/>
    </source>
</evidence>
<evidence type="ECO:0000256" key="6">
    <source>
        <dbReference type="ARBA" id="ARBA00023136"/>
    </source>
</evidence>
<feature type="transmembrane region" description="Helical" evidence="7">
    <location>
        <begin position="343"/>
        <end position="364"/>
    </location>
</feature>
<reference evidence="12" key="1">
    <citation type="journal article" date="2019" name="Int. J. Syst. Evol. Microbiol.">
        <title>The Global Catalogue of Microorganisms (GCM) 10K type strain sequencing project: providing services to taxonomists for standard genome sequencing and annotation.</title>
        <authorList>
            <consortium name="The Broad Institute Genomics Platform"/>
            <consortium name="The Broad Institute Genome Sequencing Center for Infectious Disease"/>
            <person name="Wu L."/>
            <person name="Ma J."/>
        </authorList>
    </citation>
    <scope>NUCLEOTIDE SEQUENCE [LARGE SCALE GENOMIC DNA]</scope>
    <source>
        <strain evidence="12">NBRC 106396</strain>
    </source>
</reference>
<evidence type="ECO:0000256" key="4">
    <source>
        <dbReference type="ARBA" id="ARBA00022692"/>
    </source>
</evidence>
<feature type="transmembrane region" description="Helical" evidence="7">
    <location>
        <begin position="6"/>
        <end position="22"/>
    </location>
</feature>
<feature type="transmembrane region" description="Helical" evidence="7">
    <location>
        <begin position="384"/>
        <end position="403"/>
    </location>
</feature>
<keyword evidence="12" id="KW-1185">Reference proteome</keyword>
<evidence type="ECO:0000256" key="3">
    <source>
        <dbReference type="ARBA" id="ARBA00022475"/>
    </source>
</evidence>